<keyword evidence="2" id="KW-1185">Reference proteome</keyword>
<comment type="caution">
    <text evidence="1">The sequence shown here is derived from an EMBL/GenBank/DDBJ whole genome shotgun (WGS) entry which is preliminary data.</text>
</comment>
<dbReference type="AlphaFoldDB" id="A0A7D9L7S6"/>
<evidence type="ECO:0000313" key="2">
    <source>
        <dbReference type="Proteomes" id="UP001152795"/>
    </source>
</evidence>
<protein>
    <submittedName>
        <fullName evidence="1">Uncharacterized protein</fullName>
    </submittedName>
</protein>
<gene>
    <name evidence="1" type="ORF">PACLA_8A087724</name>
</gene>
<accession>A0A7D9L7S6</accession>
<sequence length="81" mass="8691">MQTEKIKIDLDSGTKTVGLPNLTGILGYRSSNGTTYNPHISDRPVDIGPDGSQSVIITSLPIDGTKPLFGIVTKYNDIESQ</sequence>
<name>A0A7D9L7S6_PARCT</name>
<proteinExistence type="predicted"/>
<dbReference type="EMBL" id="CACRXK020013643">
    <property type="protein sequence ID" value="CAB4025507.1"/>
    <property type="molecule type" value="Genomic_DNA"/>
</dbReference>
<dbReference type="Proteomes" id="UP001152795">
    <property type="component" value="Unassembled WGS sequence"/>
</dbReference>
<organism evidence="1 2">
    <name type="scientific">Paramuricea clavata</name>
    <name type="common">Red gorgonian</name>
    <name type="synonym">Violescent sea-whip</name>
    <dbReference type="NCBI Taxonomy" id="317549"/>
    <lineage>
        <taxon>Eukaryota</taxon>
        <taxon>Metazoa</taxon>
        <taxon>Cnidaria</taxon>
        <taxon>Anthozoa</taxon>
        <taxon>Octocorallia</taxon>
        <taxon>Malacalcyonacea</taxon>
        <taxon>Plexauridae</taxon>
        <taxon>Paramuricea</taxon>
    </lineage>
</organism>
<reference evidence="1" key="1">
    <citation type="submission" date="2020-04" db="EMBL/GenBank/DDBJ databases">
        <authorList>
            <person name="Alioto T."/>
            <person name="Alioto T."/>
            <person name="Gomez Garrido J."/>
        </authorList>
    </citation>
    <scope>NUCLEOTIDE SEQUENCE</scope>
    <source>
        <strain evidence="1">A484AB</strain>
    </source>
</reference>
<feature type="non-terminal residue" evidence="1">
    <location>
        <position position="81"/>
    </location>
</feature>
<evidence type="ECO:0000313" key="1">
    <source>
        <dbReference type="EMBL" id="CAB4025507.1"/>
    </source>
</evidence>